<dbReference type="AlphaFoldDB" id="A0A8T2ITP0"/>
<comment type="subcellular location">
    <subcellularLocation>
        <location evidence="1">Membrane</location>
        <topology evidence="1">Multi-pass membrane protein</topology>
    </subcellularLocation>
</comment>
<evidence type="ECO:0000256" key="4">
    <source>
        <dbReference type="ARBA" id="ARBA00023040"/>
    </source>
</evidence>
<dbReference type="GO" id="GO:0004875">
    <property type="term" value="F:complement receptor activity"/>
    <property type="evidence" value="ECO:0007669"/>
    <property type="project" value="TreeGrafter"/>
</dbReference>
<keyword evidence="7 9" id="KW-0807">Transducer</keyword>
<accession>A0A8T2ITP0</accession>
<keyword evidence="4 9" id="KW-0297">G-protein coupled receptor</keyword>
<gene>
    <name evidence="12" type="ORF">GDO86_012226</name>
</gene>
<dbReference type="Proteomes" id="UP000812440">
    <property type="component" value="Chromosome 7"/>
</dbReference>
<feature type="transmembrane region" description="Helical" evidence="10">
    <location>
        <begin position="35"/>
        <end position="57"/>
    </location>
</feature>
<evidence type="ECO:0000256" key="5">
    <source>
        <dbReference type="ARBA" id="ARBA00023136"/>
    </source>
</evidence>
<dbReference type="GO" id="GO:0007200">
    <property type="term" value="P:phospholipase C-activating G protein-coupled receptor signaling pathway"/>
    <property type="evidence" value="ECO:0007669"/>
    <property type="project" value="TreeGrafter"/>
</dbReference>
<dbReference type="PANTHER" id="PTHR24225">
    <property type="entry name" value="CHEMOTACTIC RECEPTOR"/>
    <property type="match status" value="1"/>
</dbReference>
<protein>
    <recommendedName>
        <fullName evidence="11">G-protein coupled receptors family 1 profile domain-containing protein</fullName>
    </recommendedName>
</protein>
<dbReference type="Pfam" id="PF00001">
    <property type="entry name" value="7tm_1"/>
    <property type="match status" value="1"/>
</dbReference>
<comment type="caution">
    <text evidence="12">The sequence shown here is derived from an EMBL/GenBank/DDBJ whole genome shotgun (WGS) entry which is preliminary data.</text>
</comment>
<dbReference type="InterPro" id="IPR017452">
    <property type="entry name" value="GPCR_Rhodpsn_7TM"/>
</dbReference>
<dbReference type="PANTHER" id="PTHR24225:SF75">
    <property type="entry name" value="N-FORMYL PEPTIDE RECEPTOR 2"/>
    <property type="match status" value="1"/>
</dbReference>
<dbReference type="PRINTS" id="PR00526">
    <property type="entry name" value="FMETLEUPHER"/>
</dbReference>
<evidence type="ECO:0000313" key="12">
    <source>
        <dbReference type="EMBL" id="KAG8433781.1"/>
    </source>
</evidence>
<evidence type="ECO:0000256" key="6">
    <source>
        <dbReference type="ARBA" id="ARBA00023170"/>
    </source>
</evidence>
<evidence type="ECO:0000256" key="2">
    <source>
        <dbReference type="ARBA" id="ARBA00022692"/>
    </source>
</evidence>
<dbReference type="SUPFAM" id="SSF81321">
    <property type="entry name" value="Family A G protein-coupled receptor-like"/>
    <property type="match status" value="1"/>
</dbReference>
<dbReference type="Gene3D" id="1.20.1070.10">
    <property type="entry name" value="Rhodopsin 7-helix transmembrane proteins"/>
    <property type="match status" value="1"/>
</dbReference>
<feature type="transmembrane region" description="Helical" evidence="10">
    <location>
        <begin position="214"/>
        <end position="237"/>
    </location>
</feature>
<dbReference type="PROSITE" id="PS00237">
    <property type="entry name" value="G_PROTEIN_RECEP_F1_1"/>
    <property type="match status" value="1"/>
</dbReference>
<proteinExistence type="inferred from homology"/>
<dbReference type="EMBL" id="JAACNH010000008">
    <property type="protein sequence ID" value="KAG8433781.1"/>
    <property type="molecule type" value="Genomic_DNA"/>
</dbReference>
<evidence type="ECO:0000256" key="8">
    <source>
        <dbReference type="ARBA" id="ARBA00025736"/>
    </source>
</evidence>
<evidence type="ECO:0000256" key="3">
    <source>
        <dbReference type="ARBA" id="ARBA00022989"/>
    </source>
</evidence>
<evidence type="ECO:0000256" key="10">
    <source>
        <dbReference type="SAM" id="Phobius"/>
    </source>
</evidence>
<dbReference type="InterPro" id="IPR000276">
    <property type="entry name" value="GPCR_Rhodpsn"/>
</dbReference>
<dbReference type="GO" id="GO:0006954">
    <property type="term" value="P:inflammatory response"/>
    <property type="evidence" value="ECO:0007669"/>
    <property type="project" value="TreeGrafter"/>
</dbReference>
<feature type="transmembrane region" description="Helical" evidence="10">
    <location>
        <begin position="249"/>
        <end position="267"/>
    </location>
</feature>
<feature type="transmembrane region" description="Helical" evidence="10">
    <location>
        <begin position="287"/>
        <end position="311"/>
    </location>
</feature>
<evidence type="ECO:0000256" key="9">
    <source>
        <dbReference type="RuleBase" id="RU000688"/>
    </source>
</evidence>
<dbReference type="PROSITE" id="PS50262">
    <property type="entry name" value="G_PROTEIN_RECEP_F1_2"/>
    <property type="match status" value="1"/>
</dbReference>
<comment type="similarity">
    <text evidence="8">Belongs to the chemokine-like receptor (CMKLR) family.</text>
</comment>
<evidence type="ECO:0000256" key="7">
    <source>
        <dbReference type="ARBA" id="ARBA00023224"/>
    </source>
</evidence>
<dbReference type="OrthoDB" id="6088892at2759"/>
<sequence length="344" mass="39501">MENYIPPDNYSLSAVPDGLLEEEDEDGIYVIVRRMSIICYSVTFILGIVGNGLVIWVAGFKMEKTVNTIWFLNLGFTDFCLCLFLPLRITEWANNGIWAFGWVMCKVVYTILLLNMSVSIIFLMTISVDRCVSVQCPLWWKNPRTSRLATNISVIIWFICLVLSSPYLAFYNIQEHMDNNLSYCANEYGVWSNTTLSEQTWHRRNKVGTPDNGAVLMFLVPFIIILICYCLIIFVINGRTAGRSRSQRPFRIIIAIVTGFFICWFPHHIFPLIPYSTPGETLWKINLVFYLISVILAYFSSCLNPILYYFLNQKCKGNLKNAITLNLKNAFIEDVDDVTIKGTL</sequence>
<keyword evidence="6 9" id="KW-0675">Receptor</keyword>
<keyword evidence="2 9" id="KW-0812">Transmembrane</keyword>
<feature type="transmembrane region" description="Helical" evidence="10">
    <location>
        <begin position="69"/>
        <end position="87"/>
    </location>
</feature>
<feature type="domain" description="G-protein coupled receptors family 1 profile" evidence="11">
    <location>
        <begin position="50"/>
        <end position="308"/>
    </location>
</feature>
<comment type="similarity">
    <text evidence="9">Belongs to the G-protein coupled receptor 1 family.</text>
</comment>
<reference evidence="12" key="1">
    <citation type="thesis" date="2020" institute="ProQuest LLC" country="789 East Eisenhower Parkway, Ann Arbor, MI, USA">
        <title>Comparative Genomics and Chromosome Evolution.</title>
        <authorList>
            <person name="Mudd A.B."/>
        </authorList>
    </citation>
    <scope>NUCLEOTIDE SEQUENCE</scope>
    <source>
        <strain evidence="12">Female2</strain>
        <tissue evidence="12">Blood</tissue>
    </source>
</reference>
<dbReference type="PRINTS" id="PR00237">
    <property type="entry name" value="GPCRRHODOPSN"/>
</dbReference>
<dbReference type="InterPro" id="IPR000826">
    <property type="entry name" value="Formyl_rcpt-rel"/>
</dbReference>
<keyword evidence="3 10" id="KW-1133">Transmembrane helix</keyword>
<feature type="transmembrane region" description="Helical" evidence="10">
    <location>
        <begin position="107"/>
        <end position="128"/>
    </location>
</feature>
<evidence type="ECO:0000313" key="13">
    <source>
        <dbReference type="Proteomes" id="UP000812440"/>
    </source>
</evidence>
<name>A0A8T2ITP0_9PIPI</name>
<keyword evidence="13" id="KW-1185">Reference proteome</keyword>
<feature type="transmembrane region" description="Helical" evidence="10">
    <location>
        <begin position="148"/>
        <end position="170"/>
    </location>
</feature>
<dbReference type="GO" id="GO:0005886">
    <property type="term" value="C:plasma membrane"/>
    <property type="evidence" value="ECO:0007669"/>
    <property type="project" value="TreeGrafter"/>
</dbReference>
<keyword evidence="5 10" id="KW-0472">Membrane</keyword>
<organism evidence="12 13">
    <name type="scientific">Hymenochirus boettgeri</name>
    <name type="common">Congo dwarf clawed frog</name>
    <dbReference type="NCBI Taxonomy" id="247094"/>
    <lineage>
        <taxon>Eukaryota</taxon>
        <taxon>Metazoa</taxon>
        <taxon>Chordata</taxon>
        <taxon>Craniata</taxon>
        <taxon>Vertebrata</taxon>
        <taxon>Euteleostomi</taxon>
        <taxon>Amphibia</taxon>
        <taxon>Batrachia</taxon>
        <taxon>Anura</taxon>
        <taxon>Pipoidea</taxon>
        <taxon>Pipidae</taxon>
        <taxon>Pipinae</taxon>
        <taxon>Hymenochirus</taxon>
    </lineage>
</organism>
<evidence type="ECO:0000256" key="1">
    <source>
        <dbReference type="ARBA" id="ARBA00004141"/>
    </source>
</evidence>
<evidence type="ECO:0000259" key="11">
    <source>
        <dbReference type="PROSITE" id="PS50262"/>
    </source>
</evidence>
<dbReference type="GO" id="GO:0004982">
    <property type="term" value="F:N-formyl peptide receptor activity"/>
    <property type="evidence" value="ECO:0007669"/>
    <property type="project" value="TreeGrafter"/>
</dbReference>
<dbReference type="GO" id="GO:0007204">
    <property type="term" value="P:positive regulation of cytosolic calcium ion concentration"/>
    <property type="evidence" value="ECO:0007669"/>
    <property type="project" value="TreeGrafter"/>
</dbReference>